<comment type="caution">
    <text evidence="15">The sequence shown here is derived from an EMBL/GenBank/DDBJ whole genome shotgun (WGS) entry which is preliminary data.</text>
</comment>
<dbReference type="SMART" id="SM00184">
    <property type="entry name" value="RING"/>
    <property type="match status" value="1"/>
</dbReference>
<dbReference type="FunFam" id="1.10.1170.10:FF:000002">
    <property type="entry name" value="Baculoviral IAP repeat containing 7"/>
    <property type="match status" value="1"/>
</dbReference>
<evidence type="ECO:0000256" key="10">
    <source>
        <dbReference type="ARBA" id="ARBA00022989"/>
    </source>
</evidence>
<name>A0ABC8RTE8_9AQUA</name>
<dbReference type="CDD" id="cd23145">
    <property type="entry name" value="RING-HC_SPL2-like"/>
    <property type="match status" value="1"/>
</dbReference>
<dbReference type="EC" id="2.3.2.27" evidence="3"/>
<keyword evidence="11 13" id="KW-0472">Membrane</keyword>
<evidence type="ECO:0000256" key="7">
    <source>
        <dbReference type="ARBA" id="ARBA00022771"/>
    </source>
</evidence>
<dbReference type="AlphaFoldDB" id="A0ABC8RTE8"/>
<dbReference type="InterPro" id="IPR044247">
    <property type="entry name" value="SPL2-like"/>
</dbReference>
<dbReference type="Gene3D" id="3.30.40.10">
    <property type="entry name" value="Zinc/RING finger domain, C3HC4 (zinc finger)"/>
    <property type="match status" value="1"/>
</dbReference>
<evidence type="ECO:0000256" key="8">
    <source>
        <dbReference type="ARBA" id="ARBA00022786"/>
    </source>
</evidence>
<feature type="transmembrane region" description="Helical" evidence="13">
    <location>
        <begin position="273"/>
        <end position="295"/>
    </location>
</feature>
<dbReference type="GO" id="GO:0061630">
    <property type="term" value="F:ubiquitin protein ligase activity"/>
    <property type="evidence" value="ECO:0007669"/>
    <property type="project" value="UniProtKB-EC"/>
</dbReference>
<comment type="subcellular location">
    <subcellularLocation>
        <location evidence="2">Membrane</location>
        <topology evidence="2">Multi-pass membrane protein</topology>
    </subcellularLocation>
</comment>
<dbReference type="EMBL" id="CAUOFW020001724">
    <property type="protein sequence ID" value="CAK9147835.1"/>
    <property type="molecule type" value="Genomic_DNA"/>
</dbReference>
<keyword evidence="8" id="KW-0833">Ubl conjugation pathway</keyword>
<dbReference type="Pfam" id="PF12483">
    <property type="entry name" value="GIDE"/>
    <property type="match status" value="1"/>
</dbReference>
<evidence type="ECO:0000256" key="11">
    <source>
        <dbReference type="ARBA" id="ARBA00023136"/>
    </source>
</evidence>
<keyword evidence="16" id="KW-1185">Reference proteome</keyword>
<evidence type="ECO:0000256" key="13">
    <source>
        <dbReference type="SAM" id="Phobius"/>
    </source>
</evidence>
<evidence type="ECO:0000256" key="9">
    <source>
        <dbReference type="ARBA" id="ARBA00022833"/>
    </source>
</evidence>
<dbReference type="PROSITE" id="PS50089">
    <property type="entry name" value="ZF_RING_2"/>
    <property type="match status" value="1"/>
</dbReference>
<accession>A0ABC8RTE8</accession>
<keyword evidence="9" id="KW-0862">Zinc</keyword>
<evidence type="ECO:0000256" key="1">
    <source>
        <dbReference type="ARBA" id="ARBA00000900"/>
    </source>
</evidence>
<evidence type="ECO:0000256" key="12">
    <source>
        <dbReference type="PROSITE-ProRule" id="PRU00175"/>
    </source>
</evidence>
<dbReference type="SUPFAM" id="SSF57850">
    <property type="entry name" value="RING/U-box"/>
    <property type="match status" value="1"/>
</dbReference>
<dbReference type="GO" id="GO:0016020">
    <property type="term" value="C:membrane"/>
    <property type="evidence" value="ECO:0007669"/>
    <property type="project" value="UniProtKB-SubCell"/>
</dbReference>
<proteinExistence type="predicted"/>
<protein>
    <recommendedName>
        <fullName evidence="3">RING-type E3 ubiquitin transferase</fullName>
        <ecNumber evidence="3">2.3.2.27</ecNumber>
    </recommendedName>
</protein>
<dbReference type="Pfam" id="PF13920">
    <property type="entry name" value="zf-C3HC4_3"/>
    <property type="match status" value="1"/>
</dbReference>
<comment type="catalytic activity">
    <reaction evidence="1">
        <text>S-ubiquitinyl-[E2 ubiquitin-conjugating enzyme]-L-cysteine + [acceptor protein]-L-lysine = [E2 ubiquitin-conjugating enzyme]-L-cysteine + N(6)-ubiquitinyl-[acceptor protein]-L-lysine.</text>
        <dbReference type="EC" id="2.3.2.27"/>
    </reaction>
</comment>
<evidence type="ECO:0000256" key="2">
    <source>
        <dbReference type="ARBA" id="ARBA00004141"/>
    </source>
</evidence>
<keyword evidence="4" id="KW-0808">Transferase</keyword>
<dbReference type="Proteomes" id="UP001642360">
    <property type="component" value="Unassembled WGS sequence"/>
</dbReference>
<gene>
    <name evidence="15" type="ORF">ILEXP_LOCUS15772</name>
</gene>
<reference evidence="15 16" key="1">
    <citation type="submission" date="2024-02" db="EMBL/GenBank/DDBJ databases">
        <authorList>
            <person name="Vignale AGUSTIN F."/>
            <person name="Sosa J E."/>
            <person name="Modenutti C."/>
        </authorList>
    </citation>
    <scope>NUCLEOTIDE SEQUENCE [LARGE SCALE GENOMIC DNA]</scope>
</reference>
<dbReference type="InterPro" id="IPR022170">
    <property type="entry name" value="MUL1-like"/>
</dbReference>
<evidence type="ECO:0000259" key="14">
    <source>
        <dbReference type="PROSITE" id="PS50089"/>
    </source>
</evidence>
<dbReference type="PANTHER" id="PTHR47355">
    <property type="entry name" value="E3 UBIQUITIN-PROTEIN LIGASE SPL2"/>
    <property type="match status" value="1"/>
</dbReference>
<dbReference type="PANTHER" id="PTHR47355:SF1">
    <property type="entry name" value="E3 UBIQUITIN-PROTEIN LIGASE SPL2"/>
    <property type="match status" value="1"/>
</dbReference>
<sequence>MSVHDQAVAAVLSQLALAADGAVLGIALAYVAVRSILKFTANSSALHKIRDAPSVRVSDLRSLVSLSGDDADNSDRSDGEKLVIVRGVVEAKSAVDVNWKSLRRNVLISNESGEKGVVLLRTQTCIYNEWRGFFGWTSDLRSLFGRSWKEQGSSSLRTVPFILVEGGRWPQSDYVIVNMDGSRQPLPLTIVYHHLQPINATPYTFLQALFGHEYPVGLLDEEKILQLGKDITAVGMCSLKNETPEIRSCKDLPYFLSDMTKDQMVVDLAFKTNVLLCSGVVLGSLAVGILGYAAVRNWNRWKAWRQLRQVQQQNAAANNEADSQTVAEDEETGDVQDGELCVICLMRRRRSAFIPCGHLVCCQRCAQSVEREVAPKCPVCRQTIRNSVRIYDS</sequence>
<evidence type="ECO:0000313" key="16">
    <source>
        <dbReference type="Proteomes" id="UP001642360"/>
    </source>
</evidence>
<organism evidence="15 16">
    <name type="scientific">Ilex paraguariensis</name>
    <name type="common">yerba mate</name>
    <dbReference type="NCBI Taxonomy" id="185542"/>
    <lineage>
        <taxon>Eukaryota</taxon>
        <taxon>Viridiplantae</taxon>
        <taxon>Streptophyta</taxon>
        <taxon>Embryophyta</taxon>
        <taxon>Tracheophyta</taxon>
        <taxon>Spermatophyta</taxon>
        <taxon>Magnoliopsida</taxon>
        <taxon>eudicotyledons</taxon>
        <taxon>Gunneridae</taxon>
        <taxon>Pentapetalae</taxon>
        <taxon>asterids</taxon>
        <taxon>campanulids</taxon>
        <taxon>Aquifoliales</taxon>
        <taxon>Aquifoliaceae</taxon>
        <taxon>Ilex</taxon>
    </lineage>
</organism>
<evidence type="ECO:0000256" key="4">
    <source>
        <dbReference type="ARBA" id="ARBA00022679"/>
    </source>
</evidence>
<evidence type="ECO:0000256" key="6">
    <source>
        <dbReference type="ARBA" id="ARBA00022723"/>
    </source>
</evidence>
<dbReference type="InterPro" id="IPR013083">
    <property type="entry name" value="Znf_RING/FYVE/PHD"/>
</dbReference>
<evidence type="ECO:0000313" key="15">
    <source>
        <dbReference type="EMBL" id="CAK9147835.1"/>
    </source>
</evidence>
<feature type="domain" description="RING-type" evidence="14">
    <location>
        <begin position="341"/>
        <end position="381"/>
    </location>
</feature>
<dbReference type="GO" id="GO:0008270">
    <property type="term" value="F:zinc ion binding"/>
    <property type="evidence" value="ECO:0007669"/>
    <property type="project" value="UniProtKB-KW"/>
</dbReference>
<keyword evidence="10 13" id="KW-1133">Transmembrane helix</keyword>
<keyword evidence="7 12" id="KW-0863">Zinc-finger</keyword>
<evidence type="ECO:0000256" key="3">
    <source>
        <dbReference type="ARBA" id="ARBA00012483"/>
    </source>
</evidence>
<dbReference type="InterPro" id="IPR001841">
    <property type="entry name" value="Znf_RING"/>
</dbReference>
<keyword evidence="5 13" id="KW-0812">Transmembrane</keyword>
<keyword evidence="6" id="KW-0479">Metal-binding</keyword>
<evidence type="ECO:0000256" key="5">
    <source>
        <dbReference type="ARBA" id="ARBA00022692"/>
    </source>
</evidence>